<comment type="caution">
    <text evidence="2">The sequence shown here is derived from an EMBL/GenBank/DDBJ whole genome shotgun (WGS) entry which is preliminary data.</text>
</comment>
<dbReference type="PROSITE" id="PS00209">
    <property type="entry name" value="HEMOCYANIN_1"/>
    <property type="match status" value="1"/>
</dbReference>
<dbReference type="Gene3D" id="1.10.1280.10">
    <property type="entry name" value="Di-copper center containing domain from catechol oxidase"/>
    <property type="match status" value="1"/>
</dbReference>
<dbReference type="AlphaFoldDB" id="A0A5B1LBI0"/>
<gene>
    <name evidence="2" type="ORF">F0U47_20490</name>
</gene>
<dbReference type="InterPro" id="IPR008922">
    <property type="entry name" value="Di-copper_centre_dom_sf"/>
</dbReference>
<dbReference type="SUPFAM" id="SSF48056">
    <property type="entry name" value="Di-copper centre-containing domain"/>
    <property type="match status" value="1"/>
</dbReference>
<sequence length="95" mass="11593">MTLCIMSYFMEDVDLNTYMYYLHMNYPFWMTDDAYGINKERRGEIMMYANQQLLARMRLERLSHKMCDVKPMMWNEPLETGYWPKIRLPSGDEMP</sequence>
<reference evidence="2 3" key="1">
    <citation type="submission" date="2019-09" db="EMBL/GenBank/DDBJ databases">
        <title>Nocardioides panacisoli sp. nov., isolated from the soil of a ginseng field.</title>
        <authorList>
            <person name="Cho C."/>
        </authorList>
    </citation>
    <scope>NUCLEOTIDE SEQUENCE [LARGE SCALE GENOMIC DNA]</scope>
    <source>
        <strain evidence="2 3">BN140041</strain>
    </source>
</reference>
<name>A0A5B1LBI0_9ACTN</name>
<dbReference type="InterPro" id="IPR013788">
    <property type="entry name" value="Hemocyanin/hexamerin"/>
</dbReference>
<dbReference type="EMBL" id="VUJW01000082">
    <property type="protein sequence ID" value="KAA1418091.1"/>
    <property type="molecule type" value="Genomic_DNA"/>
</dbReference>
<dbReference type="InterPro" id="IPR000896">
    <property type="entry name" value="Hemocyanin/hexamerin_mid_dom"/>
</dbReference>
<dbReference type="PANTHER" id="PTHR11511">
    <property type="entry name" value="LARVAL STORAGE PROTEIN/PHENOLOXIDASE"/>
    <property type="match status" value="1"/>
</dbReference>
<dbReference type="Pfam" id="PF00372">
    <property type="entry name" value="Hemocyanin_M"/>
    <property type="match status" value="1"/>
</dbReference>
<keyword evidence="3" id="KW-1185">Reference proteome</keyword>
<evidence type="ECO:0000313" key="3">
    <source>
        <dbReference type="Proteomes" id="UP000324351"/>
    </source>
</evidence>
<feature type="domain" description="Hemocyanin middle" evidence="1">
    <location>
        <begin position="6"/>
        <end position="95"/>
    </location>
</feature>
<evidence type="ECO:0000313" key="2">
    <source>
        <dbReference type="EMBL" id="KAA1418091.1"/>
    </source>
</evidence>
<feature type="non-terminal residue" evidence="2">
    <location>
        <position position="95"/>
    </location>
</feature>
<dbReference type="PANTHER" id="PTHR11511:SF5">
    <property type="entry name" value="FAT-BODY PROTEIN 1-RELATED"/>
    <property type="match status" value="1"/>
</dbReference>
<proteinExistence type="predicted"/>
<evidence type="ECO:0000259" key="1">
    <source>
        <dbReference type="Pfam" id="PF00372"/>
    </source>
</evidence>
<accession>A0A5B1LBI0</accession>
<reference evidence="2 3" key="2">
    <citation type="submission" date="2019-09" db="EMBL/GenBank/DDBJ databases">
        <authorList>
            <person name="Jin C."/>
        </authorList>
    </citation>
    <scope>NUCLEOTIDE SEQUENCE [LARGE SCALE GENOMIC DNA]</scope>
    <source>
        <strain evidence="2 3">BN140041</strain>
    </source>
</reference>
<protein>
    <recommendedName>
        <fullName evidence="1">Hemocyanin middle domain-containing protein</fullName>
    </recommendedName>
</protein>
<dbReference type="Proteomes" id="UP000324351">
    <property type="component" value="Unassembled WGS sequence"/>
</dbReference>
<organism evidence="2 3">
    <name type="scientific">Nocardioides antri</name>
    <dbReference type="NCBI Taxonomy" id="2607659"/>
    <lineage>
        <taxon>Bacteria</taxon>
        <taxon>Bacillati</taxon>
        <taxon>Actinomycetota</taxon>
        <taxon>Actinomycetes</taxon>
        <taxon>Propionibacteriales</taxon>
        <taxon>Nocardioidaceae</taxon>
        <taxon>Nocardioides</taxon>
    </lineage>
</organism>
<dbReference type="PRINTS" id="PR00187">
    <property type="entry name" value="HAEMOCYANIN"/>
</dbReference>